<dbReference type="SMART" id="SM00320">
    <property type="entry name" value="WD40"/>
    <property type="match status" value="6"/>
</dbReference>
<protein>
    <submittedName>
        <fullName evidence="6">WD40 repeat-like protein</fullName>
    </submittedName>
</protein>
<dbReference type="OrthoDB" id="427795at2759"/>
<dbReference type="Pfam" id="PF12265">
    <property type="entry name" value="CAF1C_H4-bd"/>
    <property type="match status" value="1"/>
</dbReference>
<dbReference type="InterPro" id="IPR036322">
    <property type="entry name" value="WD40_repeat_dom_sf"/>
</dbReference>
<dbReference type="Proteomes" id="UP000268321">
    <property type="component" value="Unassembled WGS sequence"/>
</dbReference>
<reference evidence="7" key="1">
    <citation type="journal article" date="2018" name="Nat. Microbiol.">
        <title>Leveraging single-cell genomics to expand the fungal tree of life.</title>
        <authorList>
            <person name="Ahrendt S.R."/>
            <person name="Quandt C.A."/>
            <person name="Ciobanu D."/>
            <person name="Clum A."/>
            <person name="Salamov A."/>
            <person name="Andreopoulos B."/>
            <person name="Cheng J.F."/>
            <person name="Woyke T."/>
            <person name="Pelin A."/>
            <person name="Henrissat B."/>
            <person name="Reynolds N.K."/>
            <person name="Benny G.L."/>
            <person name="Smith M.E."/>
            <person name="James T.Y."/>
            <person name="Grigoriev I.V."/>
        </authorList>
    </citation>
    <scope>NUCLEOTIDE SEQUENCE [LARGE SCALE GENOMIC DNA]</scope>
    <source>
        <strain evidence="7">Baker2002</strain>
    </source>
</reference>
<dbReference type="EMBL" id="ML004459">
    <property type="protein sequence ID" value="RKP30412.1"/>
    <property type="molecule type" value="Genomic_DNA"/>
</dbReference>
<evidence type="ECO:0000256" key="1">
    <source>
        <dbReference type="ARBA" id="ARBA00022574"/>
    </source>
</evidence>
<keyword evidence="7" id="KW-1185">Reference proteome</keyword>
<keyword evidence="3" id="KW-0156">Chromatin regulator</keyword>
<accession>A0A4P9ZDF8</accession>
<evidence type="ECO:0000259" key="5">
    <source>
        <dbReference type="Pfam" id="PF12265"/>
    </source>
</evidence>
<evidence type="ECO:0000313" key="7">
    <source>
        <dbReference type="Proteomes" id="UP000268321"/>
    </source>
</evidence>
<evidence type="ECO:0000256" key="3">
    <source>
        <dbReference type="ARBA" id="ARBA00022853"/>
    </source>
</evidence>
<dbReference type="Gene3D" id="2.130.10.10">
    <property type="entry name" value="YVTN repeat-like/Quinoprotein amine dehydrogenase"/>
    <property type="match status" value="1"/>
</dbReference>
<dbReference type="PANTHER" id="PTHR22850">
    <property type="entry name" value="WD40 REPEAT FAMILY"/>
    <property type="match status" value="1"/>
</dbReference>
<proteinExistence type="predicted"/>
<organism evidence="6 7">
    <name type="scientific">Metschnikowia bicuspidata</name>
    <dbReference type="NCBI Taxonomy" id="27322"/>
    <lineage>
        <taxon>Eukaryota</taxon>
        <taxon>Fungi</taxon>
        <taxon>Dikarya</taxon>
        <taxon>Ascomycota</taxon>
        <taxon>Saccharomycotina</taxon>
        <taxon>Pichiomycetes</taxon>
        <taxon>Metschnikowiaceae</taxon>
        <taxon>Metschnikowia</taxon>
    </lineage>
</organism>
<evidence type="ECO:0000256" key="4">
    <source>
        <dbReference type="PROSITE-ProRule" id="PRU00221"/>
    </source>
</evidence>
<dbReference type="InterPro" id="IPR022052">
    <property type="entry name" value="Histone-bd_RBBP4-like_N"/>
</dbReference>
<dbReference type="PROSITE" id="PS50082">
    <property type="entry name" value="WD_REPEATS_2"/>
    <property type="match status" value="1"/>
</dbReference>
<dbReference type="GO" id="GO:0006325">
    <property type="term" value="P:chromatin organization"/>
    <property type="evidence" value="ECO:0007669"/>
    <property type="project" value="UniProtKB-KW"/>
</dbReference>
<dbReference type="Pfam" id="PF00400">
    <property type="entry name" value="WD40"/>
    <property type="match status" value="3"/>
</dbReference>
<keyword evidence="1 4" id="KW-0853">WD repeat</keyword>
<dbReference type="AlphaFoldDB" id="A0A4P9ZDF8"/>
<feature type="repeat" description="WD" evidence="4">
    <location>
        <begin position="287"/>
        <end position="322"/>
    </location>
</feature>
<dbReference type="InterPro" id="IPR001680">
    <property type="entry name" value="WD40_rpt"/>
</dbReference>
<dbReference type="InterPro" id="IPR050459">
    <property type="entry name" value="WD_repeat_RBAP46/RBAP48/MSI1"/>
</dbReference>
<dbReference type="SUPFAM" id="SSF50978">
    <property type="entry name" value="WD40 repeat-like"/>
    <property type="match status" value="1"/>
</dbReference>
<feature type="domain" description="Histone-binding protein RBBP4-like N-terminal" evidence="5">
    <location>
        <begin position="23"/>
        <end position="92"/>
    </location>
</feature>
<name>A0A4P9ZDF8_9ASCO</name>
<dbReference type="InterPro" id="IPR015943">
    <property type="entry name" value="WD40/YVTN_repeat-like_dom_sf"/>
</dbReference>
<sequence>MDTSTRDIDLPDSEAIDLKTQLRYRIFKKNSPFLYDYVLTSPLVWPSLTVLFLPDLEIQQPGTSSSANTQAVIQRLLLGTFSSGQAIDSIAIDLLLYHDKLNLSINIDQWNYNAEKQEFELTTVPKTKLVRLQTINHDGDVNKLTYMPQNPDVIASANNVGDLSIFNRTKHATISTNNAKANKPQLRLVSLGEHICSEIFAVDWNKQKEGLIVSGSMGGQLNVHDIREGYTDRKNDCIGLFWTGTTKDSKGVNDVEWFPHHHSIFVSGEDEGVVSLTDIRTSENPRRSSSGVAVNSVSINPHDSFCLATGSSDGRIDLWDLRKLGDSIFQISDHSDAITQVKWNPKYKSVLGSCSADKLVKLFNVANAIKPLIFSHEGHMLGVNDFDWSRHVDWMVASVADDNSVHLWQPASHILPVFA</sequence>
<keyword evidence="2" id="KW-0677">Repeat</keyword>
<evidence type="ECO:0000313" key="6">
    <source>
        <dbReference type="EMBL" id="RKP30412.1"/>
    </source>
</evidence>
<gene>
    <name evidence="6" type="ORF">METBISCDRAFT_27404</name>
</gene>
<evidence type="ECO:0000256" key="2">
    <source>
        <dbReference type="ARBA" id="ARBA00022737"/>
    </source>
</evidence>